<sequence>MRKVGSVVFVGIGITLGVHLTQRAKNYIEQADVVFVAAADALVEKWVEGMNTDVRSLQVYYQEGVSRKVTYAQMQQAIMAEVKLGKNVCCALYGHPGVFALVSHKTIHQALIEGYHASMEPGISAEDCLYADLGIDPGTVGCAHFEASQFLFYKRVIDPTAYLILWQVGIVGDKSYKKLSTGHQHRELLVKLLSETYPLSHTLTLYEAPTLPVNKCRIEEVRLDELASAILNPATTIAIPPAQAFIENKEMTKLLSNLC</sequence>
<keyword evidence="2" id="KW-1185">Reference proteome</keyword>
<dbReference type="InterPro" id="IPR000878">
    <property type="entry name" value="4pyrrol_Mease"/>
</dbReference>
<dbReference type="InterPro" id="IPR035996">
    <property type="entry name" value="4pyrrol_Methylase_sf"/>
</dbReference>
<organism evidence="1 2">
    <name type="scientific">Aliikangiella maris</name>
    <dbReference type="NCBI Taxonomy" id="3162458"/>
    <lineage>
        <taxon>Bacteria</taxon>
        <taxon>Pseudomonadati</taxon>
        <taxon>Pseudomonadota</taxon>
        <taxon>Gammaproteobacteria</taxon>
        <taxon>Oceanospirillales</taxon>
        <taxon>Pleioneaceae</taxon>
        <taxon>Aliikangiella</taxon>
    </lineage>
</organism>
<comment type="caution">
    <text evidence="1">The sequence shown here is derived from an EMBL/GenBank/DDBJ whole genome shotgun (WGS) entry which is preliminary data.</text>
</comment>
<reference evidence="1 2" key="1">
    <citation type="submission" date="2024-06" db="EMBL/GenBank/DDBJ databases">
        <authorList>
            <person name="Li F."/>
        </authorList>
    </citation>
    <scope>NUCLEOTIDE SEQUENCE [LARGE SCALE GENOMIC DNA]</scope>
    <source>
        <strain evidence="1 2">GXAS 311</strain>
    </source>
</reference>
<dbReference type="EMBL" id="JBEVCJ010000001">
    <property type="protein sequence ID" value="MET1253684.1"/>
    <property type="molecule type" value="Genomic_DNA"/>
</dbReference>
<dbReference type="CDD" id="cd19916">
    <property type="entry name" value="OphMA_like"/>
    <property type="match status" value="1"/>
</dbReference>
<keyword evidence="1" id="KW-0808">Transferase</keyword>
<dbReference type="InterPro" id="IPR014777">
    <property type="entry name" value="4pyrrole_Mease_sub1"/>
</dbReference>
<gene>
    <name evidence="1" type="ORF">ABVT43_00955</name>
</gene>
<evidence type="ECO:0000313" key="2">
    <source>
        <dbReference type="Proteomes" id="UP001548189"/>
    </source>
</evidence>
<keyword evidence="1" id="KW-0489">Methyltransferase</keyword>
<dbReference type="Gene3D" id="3.40.1010.10">
    <property type="entry name" value="Cobalt-precorrin-4 Transmethylase, Domain 1"/>
    <property type="match status" value="1"/>
</dbReference>
<dbReference type="GO" id="GO:0032259">
    <property type="term" value="P:methylation"/>
    <property type="evidence" value="ECO:0007669"/>
    <property type="project" value="UniProtKB-KW"/>
</dbReference>
<dbReference type="GO" id="GO:0008168">
    <property type="term" value="F:methyltransferase activity"/>
    <property type="evidence" value="ECO:0007669"/>
    <property type="project" value="UniProtKB-KW"/>
</dbReference>
<dbReference type="Proteomes" id="UP001548189">
    <property type="component" value="Unassembled WGS sequence"/>
</dbReference>
<dbReference type="Pfam" id="PF00590">
    <property type="entry name" value="TP_methylase"/>
    <property type="match status" value="1"/>
</dbReference>
<dbReference type="SUPFAM" id="SSF53790">
    <property type="entry name" value="Tetrapyrrole methylase"/>
    <property type="match status" value="1"/>
</dbReference>
<protein>
    <submittedName>
        <fullName evidence="1">SAM-dependent methyltransferase</fullName>
    </submittedName>
</protein>
<accession>A0ABV2BP24</accession>
<evidence type="ECO:0000313" key="1">
    <source>
        <dbReference type="EMBL" id="MET1253684.1"/>
    </source>
</evidence>
<proteinExistence type="predicted"/>
<name>A0ABV2BP24_9GAMM</name>